<protein>
    <submittedName>
        <fullName evidence="2">Uncharacterized protein</fullName>
    </submittedName>
</protein>
<sequence length="227" mass="26306">MVFGWGKKKPEQSEVDVIPEEKQISLTEISDIIKDIRSIRTRTIIAEVKAFRNKINSDRKTILEIANQLERDTLNVDEMDVHLMRLVKRGKNEIISVIKRECKVVFPEISSIENVQTFDRLASRMLKKIGDALGRHSQVIHIFAKKYAKKLKSDLKIMTDGNSHVIELIENYRELEDKIKQLFENIDKHDQAQKSIVTLELHKDDVAKTLQDLNNAIEHDAQDIKNI</sequence>
<feature type="coiled-coil region" evidence="1">
    <location>
        <begin position="165"/>
        <end position="192"/>
    </location>
</feature>
<reference evidence="2" key="1">
    <citation type="submission" date="2018-05" db="EMBL/GenBank/DDBJ databases">
        <authorList>
            <person name="Lanie J.A."/>
            <person name="Ng W.-L."/>
            <person name="Kazmierczak K.M."/>
            <person name="Andrzejewski T.M."/>
            <person name="Davidsen T.M."/>
            <person name="Wayne K.J."/>
            <person name="Tettelin H."/>
            <person name="Glass J.I."/>
            <person name="Rusch D."/>
            <person name="Podicherti R."/>
            <person name="Tsui H.-C.T."/>
            <person name="Winkler M.E."/>
        </authorList>
    </citation>
    <scope>NUCLEOTIDE SEQUENCE</scope>
</reference>
<dbReference type="AlphaFoldDB" id="A0A383A285"/>
<gene>
    <name evidence="2" type="ORF">METZ01_LOCUS454514</name>
</gene>
<proteinExistence type="predicted"/>
<feature type="non-terminal residue" evidence="2">
    <location>
        <position position="227"/>
    </location>
</feature>
<evidence type="ECO:0000256" key="1">
    <source>
        <dbReference type="SAM" id="Coils"/>
    </source>
</evidence>
<keyword evidence="1" id="KW-0175">Coiled coil</keyword>
<evidence type="ECO:0000313" key="2">
    <source>
        <dbReference type="EMBL" id="SVE01660.1"/>
    </source>
</evidence>
<accession>A0A383A285</accession>
<dbReference type="EMBL" id="UINC01188440">
    <property type="protein sequence ID" value="SVE01660.1"/>
    <property type="molecule type" value="Genomic_DNA"/>
</dbReference>
<organism evidence="2">
    <name type="scientific">marine metagenome</name>
    <dbReference type="NCBI Taxonomy" id="408172"/>
    <lineage>
        <taxon>unclassified sequences</taxon>
        <taxon>metagenomes</taxon>
        <taxon>ecological metagenomes</taxon>
    </lineage>
</organism>
<name>A0A383A285_9ZZZZ</name>